<evidence type="ECO:0000313" key="2">
    <source>
        <dbReference type="EMBL" id="RVU47563.1"/>
    </source>
</evidence>
<accession>A0A437RL93</accession>
<feature type="chain" id="PRO_5019170892" evidence="1">
    <location>
        <begin position="23"/>
        <end position="143"/>
    </location>
</feature>
<gene>
    <name evidence="2" type="ORF">EOE66_07465</name>
</gene>
<dbReference type="Proteomes" id="UP000285575">
    <property type="component" value="Unassembled WGS sequence"/>
</dbReference>
<keyword evidence="1" id="KW-0732">Signal</keyword>
<feature type="signal peptide" evidence="1">
    <location>
        <begin position="1"/>
        <end position="22"/>
    </location>
</feature>
<keyword evidence="3" id="KW-1185">Reference proteome</keyword>
<dbReference type="AlphaFoldDB" id="A0A437RL93"/>
<proteinExistence type="predicted"/>
<sequence length="143" mass="14814">MKKFALLAALLSTLAVAGTAHAADPKVKMNLIDHSNANLIAPDVAKAVMGEALPAKVWKIHPANRYAFVAQVEGGMKGSTCVVAARVMLVPLTATAKAVLFRPLETATAYDALPNSSTDACKALAKDKLKEATSAVASSIVKS</sequence>
<dbReference type="OrthoDB" id="9181147at2"/>
<comment type="caution">
    <text evidence="2">The sequence shown here is derived from an EMBL/GenBank/DDBJ whole genome shotgun (WGS) entry which is preliminary data.</text>
</comment>
<dbReference type="EMBL" id="SACR01000002">
    <property type="protein sequence ID" value="RVU47563.1"/>
    <property type="molecule type" value="Genomic_DNA"/>
</dbReference>
<protein>
    <submittedName>
        <fullName evidence="2">Uncharacterized protein</fullName>
    </submittedName>
</protein>
<organism evidence="2 3">
    <name type="scientific">Rubrivivax rivuli</name>
    <dbReference type="NCBI Taxonomy" id="1862385"/>
    <lineage>
        <taxon>Bacteria</taxon>
        <taxon>Pseudomonadati</taxon>
        <taxon>Pseudomonadota</taxon>
        <taxon>Betaproteobacteria</taxon>
        <taxon>Burkholderiales</taxon>
        <taxon>Sphaerotilaceae</taxon>
        <taxon>Rubrivivax</taxon>
    </lineage>
</organism>
<evidence type="ECO:0000256" key="1">
    <source>
        <dbReference type="SAM" id="SignalP"/>
    </source>
</evidence>
<reference evidence="2 3" key="1">
    <citation type="submission" date="2019-01" db="EMBL/GenBank/DDBJ databases">
        <authorList>
            <person name="Chen W.-M."/>
        </authorList>
    </citation>
    <scope>NUCLEOTIDE SEQUENCE [LARGE SCALE GENOMIC DNA]</scope>
    <source>
        <strain evidence="2 3">KYPY4</strain>
    </source>
</reference>
<name>A0A437RL93_9BURK</name>
<dbReference type="RefSeq" id="WP_128228024.1">
    <property type="nucleotide sequence ID" value="NZ_SACR01000002.1"/>
</dbReference>
<evidence type="ECO:0000313" key="3">
    <source>
        <dbReference type="Proteomes" id="UP000285575"/>
    </source>
</evidence>